<feature type="compositionally biased region" description="Gly residues" evidence="5">
    <location>
        <begin position="233"/>
        <end position="256"/>
    </location>
</feature>
<evidence type="ECO:0000313" key="6">
    <source>
        <dbReference type="Ensembl" id="ENSCPVP00000013443.2"/>
    </source>
</evidence>
<dbReference type="GO" id="GO:0005634">
    <property type="term" value="C:nucleus"/>
    <property type="evidence" value="ECO:0007669"/>
    <property type="project" value="UniProtKB-SubCell"/>
</dbReference>
<reference evidence="6" key="3">
    <citation type="submission" date="2025-09" db="UniProtKB">
        <authorList>
            <consortium name="Ensembl"/>
        </authorList>
    </citation>
    <scope>IDENTIFICATION</scope>
</reference>
<keyword evidence="4" id="KW-0539">Nucleus</keyword>
<evidence type="ECO:0000256" key="4">
    <source>
        <dbReference type="ARBA" id="ARBA00023242"/>
    </source>
</evidence>
<dbReference type="Pfam" id="PF14998">
    <property type="entry name" value="Ripply"/>
    <property type="match status" value="1"/>
</dbReference>
<evidence type="ECO:0000256" key="5">
    <source>
        <dbReference type="SAM" id="MobiDB-lite"/>
    </source>
</evidence>
<dbReference type="PANTHER" id="PTHR16770:SF5">
    <property type="entry name" value="PROTEIN RIPPLY1"/>
    <property type="match status" value="1"/>
</dbReference>
<dbReference type="Ensembl" id="ENSCPVT00000014052.2">
    <property type="protein sequence ID" value="ENSCPVP00000013443.2"/>
    <property type="gene ID" value="ENSCPVG00000009839.2"/>
</dbReference>
<organism evidence="6 7">
    <name type="scientific">Geospiza parvula</name>
    <name type="common">Small tree-finch</name>
    <name type="synonym">Camarhynchus parvulus</name>
    <dbReference type="NCBI Taxonomy" id="87175"/>
    <lineage>
        <taxon>Eukaryota</taxon>
        <taxon>Metazoa</taxon>
        <taxon>Chordata</taxon>
        <taxon>Craniata</taxon>
        <taxon>Vertebrata</taxon>
        <taxon>Euteleostomi</taxon>
        <taxon>Archelosauria</taxon>
        <taxon>Archosauria</taxon>
        <taxon>Dinosauria</taxon>
        <taxon>Saurischia</taxon>
        <taxon>Theropoda</taxon>
        <taxon>Coelurosauria</taxon>
        <taxon>Aves</taxon>
        <taxon>Neognathae</taxon>
        <taxon>Neoaves</taxon>
        <taxon>Telluraves</taxon>
        <taxon>Australaves</taxon>
        <taxon>Passeriformes</taxon>
        <taxon>Thraupidae</taxon>
        <taxon>Camarhynchus</taxon>
    </lineage>
</organism>
<dbReference type="PANTHER" id="PTHR16770">
    <property type="entry name" value="PROTEIN RIPPLY-LIKE"/>
    <property type="match status" value="1"/>
</dbReference>
<accession>A0A8U8BZT1</accession>
<reference evidence="6" key="2">
    <citation type="submission" date="2025-08" db="UniProtKB">
        <authorList>
            <consortium name="Ensembl"/>
        </authorList>
    </citation>
    <scope>IDENTIFICATION</scope>
</reference>
<comment type="subcellular location">
    <subcellularLocation>
        <location evidence="1">Nucleus</location>
    </subcellularLocation>
</comment>
<feature type="compositionally biased region" description="Gly residues" evidence="5">
    <location>
        <begin position="70"/>
        <end position="83"/>
    </location>
</feature>
<protein>
    <submittedName>
        <fullName evidence="6">Uncharacterized protein</fullName>
    </submittedName>
</protein>
<accession>A0A8C3QA18</accession>
<evidence type="ECO:0000256" key="3">
    <source>
        <dbReference type="ARBA" id="ARBA00022473"/>
    </source>
</evidence>
<dbReference type="Proteomes" id="UP000694382">
    <property type="component" value="Chromosome 4A"/>
</dbReference>
<comment type="similarity">
    <text evidence="2">Belongs to the ripply family.</text>
</comment>
<sequence length="269" mass="27506">MGGTEVLALGQGWLGWPGCGAEAALSVSPRALPLWRPWLPRAQEGPVPRPEEMDTVSLALTRSGTCPGPGAAGGRGGAAGGGSPRLSPHRLLWPKSKAFDHLYSVGEKLLENFPVQATLFFYEDSGRRRARAAEGCDWPRGGRGRVGGGACPPLPVGGRERLRRARGRHEVPAGRGVRPRGRGEDSAAVGPWLRGWSGDEGAGPAERGSGSAGTGAACPGARRTAERRRRGGRVGGAEGGAGKTPHSRGGGAGGPRCGVTGDMGVPVVG</sequence>
<name>A0A8C3QA18_GEOPR</name>
<feature type="region of interest" description="Disordered" evidence="5">
    <location>
        <begin position="163"/>
        <end position="269"/>
    </location>
</feature>
<dbReference type="GO" id="GO:0000122">
    <property type="term" value="P:negative regulation of transcription by RNA polymerase II"/>
    <property type="evidence" value="ECO:0007669"/>
    <property type="project" value="TreeGrafter"/>
</dbReference>
<keyword evidence="3" id="KW-0217">Developmental protein</keyword>
<evidence type="ECO:0000256" key="2">
    <source>
        <dbReference type="ARBA" id="ARBA00006944"/>
    </source>
</evidence>
<dbReference type="AlphaFoldDB" id="A0A8C3QA18"/>
<evidence type="ECO:0000313" key="7">
    <source>
        <dbReference type="Proteomes" id="UP000694382"/>
    </source>
</evidence>
<dbReference type="GO" id="GO:0009880">
    <property type="term" value="P:embryonic pattern specification"/>
    <property type="evidence" value="ECO:0007669"/>
    <property type="project" value="TreeGrafter"/>
</dbReference>
<dbReference type="InterPro" id="IPR028127">
    <property type="entry name" value="Ripply_fam"/>
</dbReference>
<proteinExistence type="inferred from homology"/>
<keyword evidence="7" id="KW-1185">Reference proteome</keyword>
<reference evidence="6" key="1">
    <citation type="submission" date="2020-02" db="EMBL/GenBank/DDBJ databases">
        <authorList>
            <person name="Enbody D E."/>
            <person name="Pettersson E M."/>
        </authorList>
    </citation>
    <scope>NUCLEOTIDE SEQUENCE [LARGE SCALE GENOMIC DNA]</scope>
</reference>
<evidence type="ECO:0000256" key="1">
    <source>
        <dbReference type="ARBA" id="ARBA00004123"/>
    </source>
</evidence>
<feature type="region of interest" description="Disordered" evidence="5">
    <location>
        <begin position="62"/>
        <end position="83"/>
    </location>
</feature>